<keyword evidence="3 7" id="KW-1003">Cell membrane</keyword>
<keyword evidence="5 7" id="KW-1133">Transmembrane helix</keyword>
<evidence type="ECO:0000256" key="4">
    <source>
        <dbReference type="ARBA" id="ARBA00022692"/>
    </source>
</evidence>
<dbReference type="Pfam" id="PF04535">
    <property type="entry name" value="CASP_dom"/>
    <property type="match status" value="1"/>
</dbReference>
<evidence type="ECO:0000256" key="7">
    <source>
        <dbReference type="RuleBase" id="RU361233"/>
    </source>
</evidence>
<feature type="transmembrane region" description="Helical" evidence="7">
    <location>
        <begin position="87"/>
        <end position="110"/>
    </location>
</feature>
<evidence type="ECO:0000313" key="9">
    <source>
        <dbReference type="EMBL" id="MCL7034066.1"/>
    </source>
</evidence>
<name>A0AA41SBZ7_PAPNU</name>
<keyword evidence="10" id="KW-1185">Reference proteome</keyword>
<feature type="non-terminal residue" evidence="9">
    <location>
        <position position="129"/>
    </location>
</feature>
<evidence type="ECO:0000256" key="6">
    <source>
        <dbReference type="ARBA" id="ARBA00023136"/>
    </source>
</evidence>
<dbReference type="InterPro" id="IPR006702">
    <property type="entry name" value="CASP_dom"/>
</dbReference>
<comment type="caution">
    <text evidence="7">Lacks conserved residue(s) required for the propagation of feature annotation.</text>
</comment>
<keyword evidence="6 7" id="KW-0472">Membrane</keyword>
<dbReference type="GO" id="GO:0005886">
    <property type="term" value="C:plasma membrane"/>
    <property type="evidence" value="ECO:0007669"/>
    <property type="project" value="UniProtKB-SubCell"/>
</dbReference>
<dbReference type="EMBL" id="JAJJMA010141612">
    <property type="protein sequence ID" value="MCL7034066.1"/>
    <property type="molecule type" value="Genomic_DNA"/>
</dbReference>
<comment type="similarity">
    <text evidence="2 7">Belongs to the Casparian strip membrane proteins (CASP) family.</text>
</comment>
<accession>A0AA41SBZ7</accession>
<dbReference type="AlphaFoldDB" id="A0AA41SBZ7"/>
<feature type="domain" description="Casparian strip membrane protein" evidence="8">
    <location>
        <begin position="41"/>
        <end position="115"/>
    </location>
</feature>
<evidence type="ECO:0000313" key="10">
    <source>
        <dbReference type="Proteomes" id="UP001177140"/>
    </source>
</evidence>
<evidence type="ECO:0000256" key="2">
    <source>
        <dbReference type="ARBA" id="ARBA00007651"/>
    </source>
</evidence>
<sequence>MSISEELIGAADTTSAVKIKRVPKIMWDGPGDDLSFLGLAASLGLRKLVFWTVFVAAIVIHTSKQTVDDISHGTSKTAKYTQYSAYMYLLAVLWIVFVYTFLACLSSFICGSRKNGNKAFLLKLVKWDV</sequence>
<organism evidence="9 10">
    <name type="scientific">Papaver nudicaule</name>
    <name type="common">Iceland poppy</name>
    <dbReference type="NCBI Taxonomy" id="74823"/>
    <lineage>
        <taxon>Eukaryota</taxon>
        <taxon>Viridiplantae</taxon>
        <taxon>Streptophyta</taxon>
        <taxon>Embryophyta</taxon>
        <taxon>Tracheophyta</taxon>
        <taxon>Spermatophyta</taxon>
        <taxon>Magnoliopsida</taxon>
        <taxon>Ranunculales</taxon>
        <taxon>Papaveraceae</taxon>
        <taxon>Papaveroideae</taxon>
        <taxon>Papaver</taxon>
    </lineage>
</organism>
<evidence type="ECO:0000256" key="3">
    <source>
        <dbReference type="ARBA" id="ARBA00022475"/>
    </source>
</evidence>
<protein>
    <recommendedName>
        <fullName evidence="7">CASP-like protein</fullName>
    </recommendedName>
</protein>
<evidence type="ECO:0000259" key="8">
    <source>
        <dbReference type="Pfam" id="PF04535"/>
    </source>
</evidence>
<gene>
    <name evidence="9" type="ORF">MKW94_019188</name>
</gene>
<evidence type="ECO:0000256" key="1">
    <source>
        <dbReference type="ARBA" id="ARBA00004651"/>
    </source>
</evidence>
<evidence type="ECO:0000256" key="5">
    <source>
        <dbReference type="ARBA" id="ARBA00022989"/>
    </source>
</evidence>
<proteinExistence type="inferred from homology"/>
<comment type="caution">
    <text evidence="9">The sequence shown here is derived from an EMBL/GenBank/DDBJ whole genome shotgun (WGS) entry which is preliminary data.</text>
</comment>
<dbReference type="Proteomes" id="UP001177140">
    <property type="component" value="Unassembled WGS sequence"/>
</dbReference>
<keyword evidence="4 7" id="KW-0812">Transmembrane</keyword>
<comment type="subunit">
    <text evidence="7">Homodimer and heterodimers.</text>
</comment>
<reference evidence="9" key="1">
    <citation type="submission" date="2022-03" db="EMBL/GenBank/DDBJ databases">
        <title>A functionally conserved STORR gene fusion in Papaver species that diverged 16.8 million years ago.</title>
        <authorList>
            <person name="Catania T."/>
        </authorList>
    </citation>
    <scope>NUCLEOTIDE SEQUENCE</scope>
    <source>
        <strain evidence="9">S-191538</strain>
    </source>
</reference>
<comment type="subcellular location">
    <subcellularLocation>
        <location evidence="1 7">Cell membrane</location>
        <topology evidence="1 7">Multi-pass membrane protein</topology>
    </subcellularLocation>
</comment>